<dbReference type="AlphaFoldDB" id="A0A437ANY4"/>
<protein>
    <recommendedName>
        <fullName evidence="3">Sm domain-containing protein</fullName>
    </recommendedName>
</protein>
<evidence type="ECO:0000259" key="3">
    <source>
        <dbReference type="SMART" id="SM00651"/>
    </source>
</evidence>
<dbReference type="GO" id="GO:0097525">
    <property type="term" value="C:spliceosomal snRNP complex"/>
    <property type="evidence" value="ECO:0007669"/>
    <property type="project" value="UniProtKB-ARBA"/>
</dbReference>
<dbReference type="SMART" id="SM00651">
    <property type="entry name" value="Sm"/>
    <property type="match status" value="1"/>
</dbReference>
<dbReference type="PANTHER" id="PTHR23338">
    <property type="entry name" value="SMALL NUCLEAR RIBONUCLEOPROTEIN SM"/>
    <property type="match status" value="1"/>
</dbReference>
<sequence>MYPLTLIRISKNKKLKLELKNGDLYEGTCIKCDLYMNLYMTNVKVLSGSDKYSYTECFIKGAHIKYFDVPKSLMDVQEKTKKNKD</sequence>
<keyword evidence="5" id="KW-1185">Reference proteome</keyword>
<feature type="domain" description="Sm" evidence="3">
    <location>
        <begin position="5"/>
        <end position="69"/>
    </location>
</feature>
<proteinExistence type="predicted"/>
<dbReference type="InterPro" id="IPR027141">
    <property type="entry name" value="LSm4/Sm_D1/D3"/>
</dbReference>
<dbReference type="Gene3D" id="2.30.30.100">
    <property type="match status" value="1"/>
</dbReference>
<accession>A0A437ANY4</accession>
<dbReference type="InterPro" id="IPR010920">
    <property type="entry name" value="LSM_dom_sf"/>
</dbReference>
<comment type="subcellular location">
    <subcellularLocation>
        <location evidence="1">Nucleus</location>
    </subcellularLocation>
</comment>
<dbReference type="GO" id="GO:0006396">
    <property type="term" value="P:RNA processing"/>
    <property type="evidence" value="ECO:0007669"/>
    <property type="project" value="InterPro"/>
</dbReference>
<reference evidence="4 5" key="1">
    <citation type="submission" date="2018-10" db="EMBL/GenBank/DDBJ databases">
        <title>Draft genome sequence of the microsporidian Tubulinosema ratisbonensis.</title>
        <authorList>
            <person name="Polonais V."/>
            <person name="Peyretaillade E."/>
            <person name="Niehus S."/>
            <person name="Wawrzyniak I."/>
            <person name="Franchet A."/>
            <person name="Gaspin C."/>
            <person name="Reichstadt M."/>
            <person name="Belser C."/>
            <person name="Labadie K."/>
            <person name="Delbac F."/>
            <person name="Ferrandon D."/>
        </authorList>
    </citation>
    <scope>NUCLEOTIDE SEQUENCE [LARGE SCALE GENOMIC DNA]</scope>
    <source>
        <strain evidence="4 5">Franzen</strain>
    </source>
</reference>
<dbReference type="Pfam" id="PF01423">
    <property type="entry name" value="LSM"/>
    <property type="match status" value="1"/>
</dbReference>
<dbReference type="InterPro" id="IPR001163">
    <property type="entry name" value="Sm_dom_euk/arc"/>
</dbReference>
<dbReference type="EMBL" id="RCSS01000157">
    <property type="protein sequence ID" value="RVD92706.1"/>
    <property type="molecule type" value="Genomic_DNA"/>
</dbReference>
<evidence type="ECO:0000256" key="2">
    <source>
        <dbReference type="ARBA" id="ARBA00023242"/>
    </source>
</evidence>
<comment type="caution">
    <text evidence="4">The sequence shown here is derived from an EMBL/GenBank/DDBJ whole genome shotgun (WGS) entry which is preliminary data.</text>
</comment>
<organism evidence="4 5">
    <name type="scientific">Tubulinosema ratisbonensis</name>
    <dbReference type="NCBI Taxonomy" id="291195"/>
    <lineage>
        <taxon>Eukaryota</taxon>
        <taxon>Fungi</taxon>
        <taxon>Fungi incertae sedis</taxon>
        <taxon>Microsporidia</taxon>
        <taxon>Tubulinosematoidea</taxon>
        <taxon>Tubulinosematidae</taxon>
        <taxon>Tubulinosema</taxon>
    </lineage>
</organism>
<keyword evidence="2" id="KW-0539">Nucleus</keyword>
<dbReference type="Proteomes" id="UP000282876">
    <property type="component" value="Unassembled WGS sequence"/>
</dbReference>
<dbReference type="OrthoDB" id="747253at2759"/>
<name>A0A437ANY4_9MICR</name>
<evidence type="ECO:0000313" key="4">
    <source>
        <dbReference type="EMBL" id="RVD92706.1"/>
    </source>
</evidence>
<evidence type="ECO:0000256" key="1">
    <source>
        <dbReference type="ARBA" id="ARBA00004123"/>
    </source>
</evidence>
<evidence type="ECO:0000313" key="5">
    <source>
        <dbReference type="Proteomes" id="UP000282876"/>
    </source>
</evidence>
<dbReference type="STRING" id="291195.A0A437ANY4"/>
<dbReference type="SUPFAM" id="SSF50182">
    <property type="entry name" value="Sm-like ribonucleoproteins"/>
    <property type="match status" value="1"/>
</dbReference>
<dbReference type="VEuPathDB" id="MicrosporidiaDB:TUBRATIS_007760"/>
<gene>
    <name evidence="4" type="ORF">TUBRATIS_007760</name>
</gene>